<dbReference type="Gene3D" id="3.40.50.2020">
    <property type="match status" value="1"/>
</dbReference>
<keyword evidence="2" id="KW-1185">Reference proteome</keyword>
<dbReference type="SUPFAM" id="SSF53271">
    <property type="entry name" value="PRTase-like"/>
    <property type="match status" value="1"/>
</dbReference>
<dbReference type="InterPro" id="IPR029057">
    <property type="entry name" value="PRTase-like"/>
</dbReference>
<protein>
    <submittedName>
        <fullName evidence="1">Uncharacterized protein</fullName>
    </submittedName>
</protein>
<dbReference type="EMBL" id="CP045121">
    <property type="protein sequence ID" value="QIN78501.1"/>
    <property type="molecule type" value="Genomic_DNA"/>
</dbReference>
<organism evidence="1 2">
    <name type="scientific">Rubrobacter marinus</name>
    <dbReference type="NCBI Taxonomy" id="2653852"/>
    <lineage>
        <taxon>Bacteria</taxon>
        <taxon>Bacillati</taxon>
        <taxon>Actinomycetota</taxon>
        <taxon>Rubrobacteria</taxon>
        <taxon>Rubrobacterales</taxon>
        <taxon>Rubrobacteraceae</taxon>
        <taxon>Rubrobacter</taxon>
    </lineage>
</organism>
<dbReference type="Proteomes" id="UP000502706">
    <property type="component" value="Chromosome"/>
</dbReference>
<accession>A0A6G8PWA5</accession>
<dbReference type="KEGG" id="rmar:GBA65_08180"/>
<name>A0A6G8PWA5_9ACTN</name>
<gene>
    <name evidence="1" type="ORF">GBA65_08180</name>
</gene>
<proteinExistence type="predicted"/>
<reference evidence="1 2" key="1">
    <citation type="submission" date="2019-10" db="EMBL/GenBank/DDBJ databases">
        <title>Rubrobacter sp nov SCSIO 52915 isolated from a deep-sea sediment in the South China Sea.</title>
        <authorList>
            <person name="Chen R.W."/>
        </authorList>
    </citation>
    <scope>NUCLEOTIDE SEQUENCE [LARGE SCALE GENOMIC DNA]</scope>
    <source>
        <strain evidence="1 2">SCSIO 52915</strain>
    </source>
</reference>
<sequence length="153" mass="16490">MNDGTVENGVLFERVGMITEGGEVRRSNPLASPANFRELAARLLEIVDQPFDLIVVRDLFGDRVLGYELALLSGKPVSVSYDREGVIALQTGTDAAQGERVLIAADTHFTTQSIQAAASGAEQAGMKVVGAAILLQTVRGEYRFPVWALERTV</sequence>
<evidence type="ECO:0000313" key="1">
    <source>
        <dbReference type="EMBL" id="QIN78501.1"/>
    </source>
</evidence>
<dbReference type="AlphaFoldDB" id="A0A6G8PWA5"/>
<evidence type="ECO:0000313" key="2">
    <source>
        <dbReference type="Proteomes" id="UP000502706"/>
    </source>
</evidence>
<dbReference type="RefSeq" id="WP_166396180.1">
    <property type="nucleotide sequence ID" value="NZ_CP045121.1"/>
</dbReference>